<dbReference type="Gene3D" id="3.10.450.50">
    <property type="match status" value="1"/>
</dbReference>
<evidence type="ECO:0000259" key="1">
    <source>
        <dbReference type="Pfam" id="PF07858"/>
    </source>
</evidence>
<dbReference type="InterPro" id="IPR013100">
    <property type="entry name" value="LEH"/>
</dbReference>
<dbReference type="AlphaFoldDB" id="A0A1N7F6C8"/>
<keyword evidence="3" id="KW-1185">Reference proteome</keyword>
<dbReference type="EMBL" id="FTNT01000004">
    <property type="protein sequence ID" value="SIR95918.1"/>
    <property type="molecule type" value="Genomic_DNA"/>
</dbReference>
<accession>A0A1N7F6C8</accession>
<organism evidence="2 3">
    <name type="scientific">Williamsia sterculiae</name>
    <dbReference type="NCBI Taxonomy" id="1344003"/>
    <lineage>
        <taxon>Bacteria</taxon>
        <taxon>Bacillati</taxon>
        <taxon>Actinomycetota</taxon>
        <taxon>Actinomycetes</taxon>
        <taxon>Mycobacteriales</taxon>
        <taxon>Nocardiaceae</taxon>
        <taxon>Williamsia</taxon>
    </lineage>
</organism>
<dbReference type="Pfam" id="PF07858">
    <property type="entry name" value="LEH"/>
    <property type="match status" value="1"/>
</dbReference>
<dbReference type="Proteomes" id="UP000186218">
    <property type="component" value="Unassembled WGS sequence"/>
</dbReference>
<evidence type="ECO:0000313" key="3">
    <source>
        <dbReference type="Proteomes" id="UP000186218"/>
    </source>
</evidence>
<evidence type="ECO:0000313" key="2">
    <source>
        <dbReference type="EMBL" id="SIR95918.1"/>
    </source>
</evidence>
<dbReference type="GO" id="GO:0016787">
    <property type="term" value="F:hydrolase activity"/>
    <property type="evidence" value="ECO:0007669"/>
    <property type="project" value="UniProtKB-KW"/>
</dbReference>
<gene>
    <name evidence="2" type="ORF">SAMN05445060_1863</name>
</gene>
<sequence>MSPAEHGYDISRDVVSSFLRSLTHGDIEAALALVGDDIVYTNVSLATLRGKQRTAAALRLLNNRWAGMKVQVDNIAANGTIVLTERIDEIRVGPLFIHSWVCGRFEVRGGQIVVWRDYFDFFATAKACARGLAAIVFPRLRIRLTRGRDSHHSYLCR</sequence>
<dbReference type="SUPFAM" id="SSF54427">
    <property type="entry name" value="NTF2-like"/>
    <property type="match status" value="1"/>
</dbReference>
<dbReference type="InterPro" id="IPR032710">
    <property type="entry name" value="NTF2-like_dom_sf"/>
</dbReference>
<keyword evidence="2" id="KW-0378">Hydrolase</keyword>
<name>A0A1N7F6C8_9NOCA</name>
<protein>
    <submittedName>
        <fullName evidence="2">Limonene-1,2-epoxide hydrolase</fullName>
    </submittedName>
</protein>
<proteinExistence type="predicted"/>
<reference evidence="2 3" key="1">
    <citation type="submission" date="2017-01" db="EMBL/GenBank/DDBJ databases">
        <authorList>
            <person name="Mah S.A."/>
            <person name="Swanson W.J."/>
            <person name="Moy G.W."/>
            <person name="Vacquier V.D."/>
        </authorList>
    </citation>
    <scope>NUCLEOTIDE SEQUENCE [LARGE SCALE GENOMIC DNA]</scope>
    <source>
        <strain evidence="2 3">CPCC 203464</strain>
    </source>
</reference>
<feature type="domain" description="Limonene-1,2-epoxide hydrolase" evidence="1">
    <location>
        <begin position="14"/>
        <end position="130"/>
    </location>
</feature>
<dbReference type="STRING" id="1344003.SAMN05445060_1863"/>